<evidence type="ECO:0000313" key="1">
    <source>
        <dbReference type="EMBL" id="PXX65072.1"/>
    </source>
</evidence>
<evidence type="ECO:0000313" key="2">
    <source>
        <dbReference type="Proteomes" id="UP000247569"/>
    </source>
</evidence>
<gene>
    <name evidence="1" type="ORF">DFR70_104133</name>
</gene>
<sequence length="32" mass="3487">MSDTGAALLIGADRVRVSRKDTGSSMRQHRVD</sequence>
<dbReference type="Proteomes" id="UP000247569">
    <property type="component" value="Unassembled WGS sequence"/>
</dbReference>
<protein>
    <submittedName>
        <fullName evidence="1">Uncharacterized protein</fullName>
    </submittedName>
</protein>
<proteinExistence type="predicted"/>
<name>A0A318K5U2_9NOCA</name>
<reference evidence="1 2" key="1">
    <citation type="submission" date="2018-05" db="EMBL/GenBank/DDBJ databases">
        <title>Genomic Encyclopedia of Type Strains, Phase IV (KMG-IV): sequencing the most valuable type-strain genomes for metagenomic binning, comparative biology and taxonomic classification.</title>
        <authorList>
            <person name="Goeker M."/>
        </authorList>
    </citation>
    <scope>NUCLEOTIDE SEQUENCE [LARGE SCALE GENOMIC DNA]</scope>
    <source>
        <strain evidence="1 2">DSM 44704</strain>
    </source>
</reference>
<keyword evidence="2" id="KW-1185">Reference proteome</keyword>
<comment type="caution">
    <text evidence="1">The sequence shown here is derived from an EMBL/GenBank/DDBJ whole genome shotgun (WGS) entry which is preliminary data.</text>
</comment>
<dbReference type="EMBL" id="QJKF01000004">
    <property type="protein sequence ID" value="PXX65072.1"/>
    <property type="molecule type" value="Genomic_DNA"/>
</dbReference>
<accession>A0A318K5U2</accession>
<dbReference type="AlphaFoldDB" id="A0A318K5U2"/>
<organism evidence="1 2">
    <name type="scientific">Nocardia tenerifensis</name>
    <dbReference type="NCBI Taxonomy" id="228006"/>
    <lineage>
        <taxon>Bacteria</taxon>
        <taxon>Bacillati</taxon>
        <taxon>Actinomycetota</taxon>
        <taxon>Actinomycetes</taxon>
        <taxon>Mycobacteriales</taxon>
        <taxon>Nocardiaceae</taxon>
        <taxon>Nocardia</taxon>
    </lineage>
</organism>